<name>A0A9X0UDP9_9PROT</name>
<dbReference type="EMBL" id="JACOMF010000019">
    <property type="protein sequence ID" value="MBC4016824.1"/>
    <property type="molecule type" value="Genomic_DNA"/>
</dbReference>
<dbReference type="Proteomes" id="UP000600101">
    <property type="component" value="Unassembled WGS sequence"/>
</dbReference>
<organism evidence="5 6">
    <name type="scientific">Siccirubricoccus deserti</name>
    <dbReference type="NCBI Taxonomy" id="2013562"/>
    <lineage>
        <taxon>Bacteria</taxon>
        <taxon>Pseudomonadati</taxon>
        <taxon>Pseudomonadota</taxon>
        <taxon>Alphaproteobacteria</taxon>
        <taxon>Acetobacterales</taxon>
        <taxon>Roseomonadaceae</taxon>
        <taxon>Siccirubricoccus</taxon>
    </lineage>
</organism>
<feature type="region of interest" description="Disordered" evidence="3">
    <location>
        <begin position="126"/>
        <end position="149"/>
    </location>
</feature>
<feature type="region of interest" description="Disordered" evidence="3">
    <location>
        <begin position="28"/>
        <end position="83"/>
    </location>
</feature>
<dbReference type="PANTHER" id="PTHR35089:SF1">
    <property type="entry name" value="CHAPERONE PROTEIN SKP"/>
    <property type="match status" value="1"/>
</dbReference>
<dbReference type="RefSeq" id="WP_186771591.1">
    <property type="nucleotide sequence ID" value="NZ_JACOMF010000019.1"/>
</dbReference>
<dbReference type="GO" id="GO:0005829">
    <property type="term" value="C:cytosol"/>
    <property type="evidence" value="ECO:0007669"/>
    <property type="project" value="TreeGrafter"/>
</dbReference>
<protein>
    <submittedName>
        <fullName evidence="5">OmpH family outer membrane protein</fullName>
    </submittedName>
</protein>
<gene>
    <name evidence="5" type="ORF">H7965_15990</name>
</gene>
<keyword evidence="6" id="KW-1185">Reference proteome</keyword>
<dbReference type="Pfam" id="PF03938">
    <property type="entry name" value="OmpH"/>
    <property type="match status" value="1"/>
</dbReference>
<evidence type="ECO:0000256" key="1">
    <source>
        <dbReference type="ARBA" id="ARBA00009091"/>
    </source>
</evidence>
<dbReference type="InterPro" id="IPR005632">
    <property type="entry name" value="Chaperone_Skp"/>
</dbReference>
<dbReference type="GO" id="GO:0051082">
    <property type="term" value="F:unfolded protein binding"/>
    <property type="evidence" value="ECO:0007669"/>
    <property type="project" value="InterPro"/>
</dbReference>
<dbReference type="GO" id="GO:0050821">
    <property type="term" value="P:protein stabilization"/>
    <property type="evidence" value="ECO:0007669"/>
    <property type="project" value="TreeGrafter"/>
</dbReference>
<comment type="caution">
    <text evidence="5">The sequence shown here is derived from an EMBL/GenBank/DDBJ whole genome shotgun (WGS) entry which is preliminary data.</text>
</comment>
<feature type="signal peptide" evidence="4">
    <location>
        <begin position="1"/>
        <end position="29"/>
    </location>
</feature>
<sequence length="264" mass="28923">MPVFRQARRSALAASTILMGAFAAVPAGAQQGQSPEWFVPNQGQGRAPAQAQPSRPQQRPPQQQQRPATEAPAPLPPGQKPPEAVIGIVDVPEIQRVSTAFNQVREEIEKRREKLNADLQREQARWREEQTGLANQRASLPPDQLRQRERDLQDRITDSQRIFRERSRAIEQAAQQALAEIEQGLGSVIRQVAASRKVNLVLPRPLVIFNDPAFDLTEEVASQFNRALRSVTLAPEQTGEAPAAAAPAAAPARPSAPAPAAPRR</sequence>
<keyword evidence="2 4" id="KW-0732">Signal</keyword>
<feature type="compositionally biased region" description="Low complexity" evidence="3">
    <location>
        <begin position="40"/>
        <end position="72"/>
    </location>
</feature>
<feature type="compositionally biased region" description="Pro residues" evidence="3">
    <location>
        <begin position="254"/>
        <end position="264"/>
    </location>
</feature>
<dbReference type="Gene3D" id="3.30.910.20">
    <property type="entry name" value="Skp domain"/>
    <property type="match status" value="1"/>
</dbReference>
<evidence type="ECO:0000256" key="4">
    <source>
        <dbReference type="SAM" id="SignalP"/>
    </source>
</evidence>
<accession>A0A9X0UDP9</accession>
<comment type="similarity">
    <text evidence="1">Belongs to the Skp family.</text>
</comment>
<evidence type="ECO:0000256" key="2">
    <source>
        <dbReference type="ARBA" id="ARBA00022729"/>
    </source>
</evidence>
<dbReference type="PANTHER" id="PTHR35089">
    <property type="entry name" value="CHAPERONE PROTEIN SKP"/>
    <property type="match status" value="1"/>
</dbReference>
<evidence type="ECO:0000256" key="3">
    <source>
        <dbReference type="SAM" id="MobiDB-lite"/>
    </source>
</evidence>
<feature type="compositionally biased region" description="Low complexity" evidence="3">
    <location>
        <begin position="241"/>
        <end position="253"/>
    </location>
</feature>
<dbReference type="AlphaFoldDB" id="A0A9X0UDP9"/>
<evidence type="ECO:0000313" key="5">
    <source>
        <dbReference type="EMBL" id="MBC4016824.1"/>
    </source>
</evidence>
<dbReference type="InterPro" id="IPR024930">
    <property type="entry name" value="Skp_dom_sf"/>
</dbReference>
<reference evidence="5" key="1">
    <citation type="submission" date="2020-08" db="EMBL/GenBank/DDBJ databases">
        <authorList>
            <person name="Hu Y."/>
            <person name="Nguyen S.V."/>
            <person name="Li F."/>
            <person name="Fanning S."/>
        </authorList>
    </citation>
    <scope>NUCLEOTIDE SEQUENCE</scope>
    <source>
        <strain evidence="5">SYSU D8009</strain>
    </source>
</reference>
<dbReference type="SMART" id="SM00935">
    <property type="entry name" value="OmpH"/>
    <property type="match status" value="1"/>
</dbReference>
<feature type="chain" id="PRO_5040932628" evidence="4">
    <location>
        <begin position="30"/>
        <end position="264"/>
    </location>
</feature>
<feature type="region of interest" description="Disordered" evidence="3">
    <location>
        <begin position="235"/>
        <end position="264"/>
    </location>
</feature>
<dbReference type="SUPFAM" id="SSF111384">
    <property type="entry name" value="OmpH-like"/>
    <property type="match status" value="1"/>
</dbReference>
<proteinExistence type="inferred from homology"/>
<evidence type="ECO:0000313" key="6">
    <source>
        <dbReference type="Proteomes" id="UP000600101"/>
    </source>
</evidence>